<evidence type="ECO:0000313" key="3">
    <source>
        <dbReference type="Proteomes" id="UP000219215"/>
    </source>
</evidence>
<accession>A0A2C8FBG3</accession>
<dbReference type="AlphaFoldDB" id="A0A2C8FBG3"/>
<feature type="signal peptide" evidence="1">
    <location>
        <begin position="1"/>
        <end position="23"/>
    </location>
</feature>
<organism evidence="2 3">
    <name type="scientific">Pseudodesulfovibrio profundus</name>
    <dbReference type="NCBI Taxonomy" id="57320"/>
    <lineage>
        <taxon>Bacteria</taxon>
        <taxon>Pseudomonadati</taxon>
        <taxon>Thermodesulfobacteriota</taxon>
        <taxon>Desulfovibrionia</taxon>
        <taxon>Desulfovibrionales</taxon>
        <taxon>Desulfovibrionaceae</taxon>
    </lineage>
</organism>
<evidence type="ECO:0000313" key="2">
    <source>
        <dbReference type="EMBL" id="SOB59228.1"/>
    </source>
</evidence>
<dbReference type="Proteomes" id="UP000219215">
    <property type="component" value="Chromosome DPRO"/>
</dbReference>
<sequence>MIRILSSPLLVLMMLVAPHVAMAEGRTVTLGYFARGWAPYEILTDAAPSGIAVDLFEEVLPDSITRNVDLYSKPRELLLSNEAPIYTRLEAIEWVPKPDRFLWSDPILREDSIIISSARTPLIYSGLESLEGKTIGCISNYSYPVIEPLFLQGKAIRYDVNKDILLLRMVKQGRVDGVAINKRTALWLMKTTPSMSREDFHFAEKPLSSVWLRFVFNHVTGWENCLSVVNRKIQAIRENGTLDQILSKYQ</sequence>
<name>A0A2C8FBG3_9BACT</name>
<feature type="chain" id="PRO_5013287989" evidence="1">
    <location>
        <begin position="24"/>
        <end position="250"/>
    </location>
</feature>
<dbReference type="RefSeq" id="WP_097012131.1">
    <property type="nucleotide sequence ID" value="NZ_LT907975.1"/>
</dbReference>
<dbReference type="SUPFAM" id="SSF53850">
    <property type="entry name" value="Periplasmic binding protein-like II"/>
    <property type="match status" value="1"/>
</dbReference>
<dbReference type="KEGG" id="pprf:DPRO_2322"/>
<dbReference type="EMBL" id="LT907975">
    <property type="protein sequence ID" value="SOB59228.1"/>
    <property type="molecule type" value="Genomic_DNA"/>
</dbReference>
<dbReference type="PANTHER" id="PTHR35936">
    <property type="entry name" value="MEMBRANE-BOUND LYTIC MUREIN TRANSGLYCOSYLASE F"/>
    <property type="match status" value="1"/>
</dbReference>
<dbReference type="Gene3D" id="3.40.190.10">
    <property type="entry name" value="Periplasmic binding protein-like II"/>
    <property type="match status" value="2"/>
</dbReference>
<proteinExistence type="predicted"/>
<gene>
    <name evidence="2" type="ORF">DPRO_2322</name>
</gene>
<keyword evidence="3" id="KW-1185">Reference proteome</keyword>
<evidence type="ECO:0000256" key="1">
    <source>
        <dbReference type="SAM" id="SignalP"/>
    </source>
</evidence>
<dbReference type="PANTHER" id="PTHR35936:SF6">
    <property type="entry name" value="AMINO ACID ABC TRANSPORTER SUBSTRATE-BINDING PAAT FAMILY PROTEIN"/>
    <property type="match status" value="1"/>
</dbReference>
<dbReference type="OrthoDB" id="5455551at2"/>
<keyword evidence="1" id="KW-0732">Signal</keyword>
<reference evidence="3" key="1">
    <citation type="submission" date="2017-09" db="EMBL/GenBank/DDBJ databases">
        <authorList>
            <person name="Regsiter A."/>
            <person name="William W."/>
        </authorList>
    </citation>
    <scope>NUCLEOTIDE SEQUENCE [LARGE SCALE GENOMIC DNA]</scope>
    <source>
        <strain evidence="3">500-1</strain>
    </source>
</reference>
<protein>
    <submittedName>
        <fullName evidence="2">Extracellular solute-binding protein family 3</fullName>
    </submittedName>
</protein>